<keyword evidence="2" id="KW-1185">Reference proteome</keyword>
<accession>A0A1I0TKH9</accession>
<reference evidence="2" key="1">
    <citation type="submission" date="2016-10" db="EMBL/GenBank/DDBJ databases">
        <authorList>
            <person name="Varghese N."/>
            <person name="Submissions S."/>
        </authorList>
    </citation>
    <scope>NUCLEOTIDE SEQUENCE [LARGE SCALE GENOMIC DNA]</scope>
    <source>
        <strain evidence="2">DSM 18130</strain>
    </source>
</reference>
<evidence type="ECO:0000313" key="2">
    <source>
        <dbReference type="Proteomes" id="UP000198836"/>
    </source>
</evidence>
<organism evidence="1 2">
    <name type="scientific">Pedobacter suwonensis</name>
    <dbReference type="NCBI Taxonomy" id="332999"/>
    <lineage>
        <taxon>Bacteria</taxon>
        <taxon>Pseudomonadati</taxon>
        <taxon>Bacteroidota</taxon>
        <taxon>Sphingobacteriia</taxon>
        <taxon>Sphingobacteriales</taxon>
        <taxon>Sphingobacteriaceae</taxon>
        <taxon>Pedobacter</taxon>
    </lineage>
</organism>
<dbReference type="AlphaFoldDB" id="A0A1I0TKH9"/>
<gene>
    <name evidence="1" type="ORF">SAMN04488511_11060</name>
</gene>
<name>A0A1I0TKH9_9SPHI</name>
<dbReference type="EMBL" id="FOJM01000010">
    <property type="protein sequence ID" value="SFA51496.1"/>
    <property type="molecule type" value="Genomic_DNA"/>
</dbReference>
<dbReference type="Proteomes" id="UP000198836">
    <property type="component" value="Unassembled WGS sequence"/>
</dbReference>
<dbReference type="STRING" id="332999.SAMN04488511_11060"/>
<proteinExistence type="predicted"/>
<sequence length="72" mass="8445">MPLLTAKYAEVFAKGAIVFLPQRKRSFTQRGIFMHDLLLTAKYAKLFAKSAIVFLPQRERSFPQRAERYFYA</sequence>
<evidence type="ECO:0000313" key="1">
    <source>
        <dbReference type="EMBL" id="SFA51496.1"/>
    </source>
</evidence>
<protein>
    <submittedName>
        <fullName evidence="1">Uncharacterized protein</fullName>
    </submittedName>
</protein>